<evidence type="ECO:0000256" key="6">
    <source>
        <dbReference type="ARBA" id="ARBA00023002"/>
    </source>
</evidence>
<evidence type="ECO:0000313" key="14">
    <source>
        <dbReference type="EMBL" id="CAK9020228.1"/>
    </source>
</evidence>
<keyword evidence="10" id="KW-0175">Coiled coil</keyword>
<feature type="compositionally biased region" description="Polar residues" evidence="11">
    <location>
        <begin position="62"/>
        <end position="76"/>
    </location>
</feature>
<evidence type="ECO:0000256" key="8">
    <source>
        <dbReference type="ARBA" id="ARBA00047599"/>
    </source>
</evidence>
<comment type="catalytic activity">
    <reaction evidence="9">
        <text>a ubiquinone + NADH + H(+) = a ubiquinol + NAD(+)</text>
        <dbReference type="Rhea" id="RHEA:23152"/>
        <dbReference type="Rhea" id="RHEA-COMP:9565"/>
        <dbReference type="Rhea" id="RHEA-COMP:9566"/>
        <dbReference type="ChEBI" id="CHEBI:15378"/>
        <dbReference type="ChEBI" id="CHEBI:16389"/>
        <dbReference type="ChEBI" id="CHEBI:17976"/>
        <dbReference type="ChEBI" id="CHEBI:57540"/>
        <dbReference type="ChEBI" id="CHEBI:57945"/>
    </reaction>
</comment>
<comment type="similarity">
    <text evidence="1">Belongs to the NADH dehydrogenase family.</text>
</comment>
<feature type="coiled-coil region" evidence="10">
    <location>
        <begin position="373"/>
        <end position="430"/>
    </location>
</feature>
<dbReference type="PANTHER" id="PTHR43706:SF47">
    <property type="entry name" value="EXTERNAL NADH-UBIQUINONE OXIDOREDUCTASE 1, MITOCHONDRIAL-RELATED"/>
    <property type="match status" value="1"/>
</dbReference>
<feature type="compositionally biased region" description="Basic and acidic residues" evidence="11">
    <location>
        <begin position="95"/>
        <end position="105"/>
    </location>
</feature>
<evidence type="ECO:0000256" key="3">
    <source>
        <dbReference type="ARBA" id="ARBA00022630"/>
    </source>
</evidence>
<dbReference type="EMBL" id="CAXAMN010007058">
    <property type="protein sequence ID" value="CAK9020228.1"/>
    <property type="molecule type" value="Genomic_DNA"/>
</dbReference>
<comment type="caution">
    <text evidence="14">The sequence shown here is derived from an EMBL/GenBank/DDBJ whole genome shotgun (WGS) entry which is preliminary data.</text>
</comment>
<dbReference type="Pfam" id="PF07992">
    <property type="entry name" value="Pyr_redox_2"/>
    <property type="match status" value="1"/>
</dbReference>
<evidence type="ECO:0000259" key="12">
    <source>
        <dbReference type="Pfam" id="PF07992"/>
    </source>
</evidence>
<evidence type="ECO:0000256" key="2">
    <source>
        <dbReference type="ARBA" id="ARBA00012637"/>
    </source>
</evidence>
<gene>
    <name evidence="14" type="ORF">CCMP2556_LOCUS13981</name>
</gene>
<dbReference type="PANTHER" id="PTHR43706">
    <property type="entry name" value="NADH DEHYDROGENASE"/>
    <property type="match status" value="1"/>
</dbReference>
<protein>
    <recommendedName>
        <fullName evidence="2">NADH:ubiquinone reductase (non-electrogenic)</fullName>
        <ecNumber evidence="2">1.6.5.9</ecNumber>
    </recommendedName>
</protein>
<dbReference type="InterPro" id="IPR036188">
    <property type="entry name" value="FAD/NAD-bd_sf"/>
</dbReference>
<feature type="coiled-coil region" evidence="10">
    <location>
        <begin position="309"/>
        <end position="343"/>
    </location>
</feature>
<feature type="coiled-coil region" evidence="10">
    <location>
        <begin position="487"/>
        <end position="514"/>
    </location>
</feature>
<accession>A0ABP0K0S3</accession>
<evidence type="ECO:0000256" key="7">
    <source>
        <dbReference type="ARBA" id="ARBA00023027"/>
    </source>
</evidence>
<dbReference type="EC" id="1.6.5.9" evidence="2"/>
<keyword evidence="4" id="KW-0274">FAD</keyword>
<name>A0ABP0K0S3_9DINO</name>
<organism evidence="14 15">
    <name type="scientific">Durusdinium trenchii</name>
    <dbReference type="NCBI Taxonomy" id="1381693"/>
    <lineage>
        <taxon>Eukaryota</taxon>
        <taxon>Sar</taxon>
        <taxon>Alveolata</taxon>
        <taxon>Dinophyceae</taxon>
        <taxon>Suessiales</taxon>
        <taxon>Symbiodiniaceae</taxon>
        <taxon>Durusdinium</taxon>
    </lineage>
</organism>
<feature type="compositionally biased region" description="Basic and acidic residues" evidence="11">
    <location>
        <begin position="112"/>
        <end position="129"/>
    </location>
</feature>
<dbReference type="InterPro" id="IPR045024">
    <property type="entry name" value="NDH-2"/>
</dbReference>
<keyword evidence="7" id="KW-0520">NAD</keyword>
<dbReference type="Pfam" id="PF22366">
    <property type="entry name" value="NDH2_C"/>
    <property type="match status" value="1"/>
</dbReference>
<keyword evidence="3" id="KW-0285">Flavoprotein</keyword>
<dbReference type="Gene3D" id="3.50.50.100">
    <property type="match status" value="1"/>
</dbReference>
<keyword evidence="6" id="KW-0560">Oxidoreductase</keyword>
<evidence type="ECO:0000256" key="5">
    <source>
        <dbReference type="ARBA" id="ARBA00022946"/>
    </source>
</evidence>
<evidence type="ECO:0000256" key="4">
    <source>
        <dbReference type="ARBA" id="ARBA00022827"/>
    </source>
</evidence>
<evidence type="ECO:0000259" key="13">
    <source>
        <dbReference type="Pfam" id="PF22366"/>
    </source>
</evidence>
<feature type="region of interest" description="Disordered" evidence="11">
    <location>
        <begin position="566"/>
        <end position="591"/>
    </location>
</feature>
<dbReference type="Proteomes" id="UP001642484">
    <property type="component" value="Unassembled WGS sequence"/>
</dbReference>
<evidence type="ECO:0000313" key="15">
    <source>
        <dbReference type="Proteomes" id="UP001642484"/>
    </source>
</evidence>
<keyword evidence="5" id="KW-0809">Transit peptide</keyword>
<dbReference type="InterPro" id="IPR023753">
    <property type="entry name" value="FAD/NAD-binding_dom"/>
</dbReference>
<keyword evidence="15" id="KW-1185">Reference proteome</keyword>
<evidence type="ECO:0000256" key="1">
    <source>
        <dbReference type="ARBA" id="ARBA00005272"/>
    </source>
</evidence>
<evidence type="ECO:0000256" key="9">
    <source>
        <dbReference type="ARBA" id="ARBA00049010"/>
    </source>
</evidence>
<feature type="domain" description="FAD/NAD(P)-binding" evidence="12">
    <location>
        <begin position="688"/>
        <end position="1019"/>
    </location>
</feature>
<dbReference type="SUPFAM" id="SSF51905">
    <property type="entry name" value="FAD/NAD(P)-binding domain"/>
    <property type="match status" value="2"/>
</dbReference>
<feature type="domain" description="External alternative NADH-ubiquinone oxidoreductase-like C-terminal" evidence="13">
    <location>
        <begin position="1042"/>
        <end position="1103"/>
    </location>
</feature>
<feature type="region of interest" description="Disordered" evidence="11">
    <location>
        <begin position="62"/>
        <end position="149"/>
    </location>
</feature>
<evidence type="ECO:0000256" key="11">
    <source>
        <dbReference type="SAM" id="MobiDB-lite"/>
    </source>
</evidence>
<sequence>MDFEDSMVFSLIEVEKLLPRSLRDNMLPVEHENAQLLAAVIQSSLSARQLQCLNASLKASMTTRSKTPMTTMLSSPKEQRPATPAMGDALRPLRPLRDPSSDDLHPSMLTLKELREMAGLKRERDRSDRDEDDDDDRADRADDGGEGTFLEEDVTGMEEHLALSVAEVVALLISLRTAKNEKARREAHWAEEQAATVEELRFAYEECLQNTRVKQEQAETFARVLKEPLDTRDEDGDRFCAWRDAKLKALSVRERYEQEVLCWQESLDGTLAHLQQEFLLEEQVLAECCEKLGTVEREAEMGTESREVLRERRWEVEQLETLRKRLEDQRREEVEKSEESQLQYHRETLHFEGQIQRCADLQQELTGKAWSMSNHLQKKLLETEAMHEALEEEAASELAFSKAQSELRELEKEEAEAADARWAYVKAEKALAPKQREVAEALNESLELRRSLAFASRENQAAETSEARALRDFQLSRKRNASLRESLKGEQACLAELRESHKELEAKDRKVLQERKLEARFLQSEERHGELDALRGALRAETSQIKTEAEAARRLRVELRAMRAQQRHRERVRQRTPDQVPSDLGSFVSGRRWETTPTAPTADDASVHAVVPSEMERREETRTPELENMQRRFERRERELRTLRASLCVLSSDMGHQWFHDGKHPEINENGSSYSCRLTKAPLGFFRKVVIVGTGWASFRVLADIDSKKNDVTVLSPRNHLLFTPMLASSALGTVNQRSICQPVRPLVAKKEATYYESSVVGVDKEKKVVRCMTLGGQEYDLPYDKLVVGIGFQPNDFNIPGVKENALFMKETADATRFKDHILEKLEEAAYTNALDNDLRLSEEEKWRIQELLTFIVVGGGPTGVELAGELTDFLYNEVAHLYKDLKPFIRVHMFTYDLLNTFDQKLQDYALTHLRKKQNVQVHLGAFVQKVEPSVVHVKLGESAMSIRYGTLVWCAGIKPHPFVTQFGFMMNDKGTQILVDPYLKVKGEDGIYAIGDCATIEDYWLPQTAQVANQQGQYLAKSLSEDDQQKIKPFEFHNKGTMAYLGGLTAIMANLPGVNRITGFVAFLGWRFTYWFLQLSMRNRFMLSTDWLRTFIFGRDLTRFGPRSKPT</sequence>
<comment type="catalytic activity">
    <reaction evidence="8">
        <text>a quinone + NADH + H(+) = a quinol + NAD(+)</text>
        <dbReference type="Rhea" id="RHEA:46160"/>
        <dbReference type="ChEBI" id="CHEBI:15378"/>
        <dbReference type="ChEBI" id="CHEBI:24646"/>
        <dbReference type="ChEBI" id="CHEBI:57540"/>
        <dbReference type="ChEBI" id="CHEBI:57945"/>
        <dbReference type="ChEBI" id="CHEBI:132124"/>
        <dbReference type="EC" id="1.6.5.9"/>
    </reaction>
</comment>
<evidence type="ECO:0000256" key="10">
    <source>
        <dbReference type="SAM" id="Coils"/>
    </source>
</evidence>
<reference evidence="14 15" key="1">
    <citation type="submission" date="2024-02" db="EMBL/GenBank/DDBJ databases">
        <authorList>
            <person name="Chen Y."/>
            <person name="Shah S."/>
            <person name="Dougan E. K."/>
            <person name="Thang M."/>
            <person name="Chan C."/>
        </authorList>
    </citation>
    <scope>NUCLEOTIDE SEQUENCE [LARGE SCALE GENOMIC DNA]</scope>
</reference>
<dbReference type="InterPro" id="IPR054585">
    <property type="entry name" value="NDH2-like_C"/>
</dbReference>
<proteinExistence type="inferred from homology"/>